<protein>
    <recommendedName>
        <fullName evidence="8">Probable membrane transporter protein</fullName>
    </recommendedName>
</protein>
<evidence type="ECO:0000256" key="2">
    <source>
        <dbReference type="ARBA" id="ARBA00009142"/>
    </source>
</evidence>
<comment type="caution">
    <text evidence="9">The sequence shown here is derived from an EMBL/GenBank/DDBJ whole genome shotgun (WGS) entry which is preliminary data.</text>
</comment>
<dbReference type="Proteomes" id="UP000321234">
    <property type="component" value="Unassembled WGS sequence"/>
</dbReference>
<keyword evidence="10" id="KW-1185">Reference proteome</keyword>
<dbReference type="AlphaFoldDB" id="A0A5C8ZK74"/>
<dbReference type="PANTHER" id="PTHR30269:SF23">
    <property type="entry name" value="MEMBRANE TRANSPORTER PROTEIN YDHB-RELATED"/>
    <property type="match status" value="1"/>
</dbReference>
<comment type="similarity">
    <text evidence="2 8">Belongs to the 4-toluene sulfonate uptake permease (TSUP) (TC 2.A.102) family.</text>
</comment>
<evidence type="ECO:0000256" key="6">
    <source>
        <dbReference type="ARBA" id="ARBA00022989"/>
    </source>
</evidence>
<dbReference type="PANTHER" id="PTHR30269">
    <property type="entry name" value="TRANSMEMBRANE PROTEIN YFCA"/>
    <property type="match status" value="1"/>
</dbReference>
<evidence type="ECO:0000256" key="4">
    <source>
        <dbReference type="ARBA" id="ARBA00022475"/>
    </source>
</evidence>
<dbReference type="EMBL" id="VKAC01000001">
    <property type="protein sequence ID" value="TXR58277.1"/>
    <property type="molecule type" value="Genomic_DNA"/>
</dbReference>
<feature type="transmembrane region" description="Helical" evidence="8">
    <location>
        <begin position="241"/>
        <end position="259"/>
    </location>
</feature>
<feature type="transmembrane region" description="Helical" evidence="8">
    <location>
        <begin position="213"/>
        <end position="234"/>
    </location>
</feature>
<proteinExistence type="inferred from homology"/>
<dbReference type="OrthoDB" id="9801058at2"/>
<evidence type="ECO:0000256" key="1">
    <source>
        <dbReference type="ARBA" id="ARBA00004651"/>
    </source>
</evidence>
<keyword evidence="6 8" id="KW-1133">Transmembrane helix</keyword>
<dbReference type="InterPro" id="IPR052017">
    <property type="entry name" value="TSUP"/>
</dbReference>
<keyword evidence="7 8" id="KW-0472">Membrane</keyword>
<organism evidence="9 10">
    <name type="scientific">Quadrisphaera setariae</name>
    <dbReference type="NCBI Taxonomy" id="2593304"/>
    <lineage>
        <taxon>Bacteria</taxon>
        <taxon>Bacillati</taxon>
        <taxon>Actinomycetota</taxon>
        <taxon>Actinomycetes</taxon>
        <taxon>Kineosporiales</taxon>
        <taxon>Kineosporiaceae</taxon>
        <taxon>Quadrisphaera</taxon>
    </lineage>
</organism>
<keyword evidence="3" id="KW-0813">Transport</keyword>
<feature type="transmembrane region" description="Helical" evidence="8">
    <location>
        <begin position="71"/>
        <end position="90"/>
    </location>
</feature>
<feature type="transmembrane region" description="Helical" evidence="8">
    <location>
        <begin position="181"/>
        <end position="201"/>
    </location>
</feature>
<feature type="transmembrane region" description="Helical" evidence="8">
    <location>
        <begin position="7"/>
        <end position="39"/>
    </location>
</feature>
<accession>A0A5C8ZK74</accession>
<dbReference type="InterPro" id="IPR002781">
    <property type="entry name" value="TM_pro_TauE-like"/>
</dbReference>
<evidence type="ECO:0000313" key="9">
    <source>
        <dbReference type="EMBL" id="TXR58277.1"/>
    </source>
</evidence>
<sequence>MLTAFDWALLALGGLTIGFSKTAFSGLGTLVAVIFALVLPTRASTGAIVPLLIVGDVIAVSLYRRHADWKLLVRLLPYLIGGLLLGVVFLDSVDDVVLRRFLGVLLLVLAAMQLRSLLRPAAPTEGPGVVTAPSGPETWGPVRRRATAALAGGGAGFATMVANAAGPISSMYLLVMRVSKMAFVGTAAWLYAIVNVTKVPFSVQLGFINPQSLLLDLVLVPALLLGAFIGVKVLRRVPQQLFTNLTLVLTAASAVALLLL</sequence>
<evidence type="ECO:0000256" key="7">
    <source>
        <dbReference type="ARBA" id="ARBA00023136"/>
    </source>
</evidence>
<feature type="transmembrane region" description="Helical" evidence="8">
    <location>
        <begin position="96"/>
        <end position="114"/>
    </location>
</feature>
<reference evidence="9 10" key="1">
    <citation type="submission" date="2019-07" db="EMBL/GenBank/DDBJ databases">
        <title>Quadrisphaera sp. strain DD2A genome sequencing and assembly.</title>
        <authorList>
            <person name="Kim I."/>
        </authorList>
    </citation>
    <scope>NUCLEOTIDE SEQUENCE [LARGE SCALE GENOMIC DNA]</scope>
    <source>
        <strain evidence="9 10">DD2A</strain>
    </source>
</reference>
<feature type="transmembrane region" description="Helical" evidence="8">
    <location>
        <begin position="45"/>
        <end position="64"/>
    </location>
</feature>
<keyword evidence="5 8" id="KW-0812">Transmembrane</keyword>
<evidence type="ECO:0000256" key="8">
    <source>
        <dbReference type="RuleBase" id="RU363041"/>
    </source>
</evidence>
<evidence type="ECO:0000313" key="10">
    <source>
        <dbReference type="Proteomes" id="UP000321234"/>
    </source>
</evidence>
<name>A0A5C8ZK74_9ACTN</name>
<evidence type="ECO:0000256" key="5">
    <source>
        <dbReference type="ARBA" id="ARBA00022692"/>
    </source>
</evidence>
<dbReference type="Pfam" id="PF01925">
    <property type="entry name" value="TauE"/>
    <property type="match status" value="1"/>
</dbReference>
<dbReference type="GO" id="GO:0005886">
    <property type="term" value="C:plasma membrane"/>
    <property type="evidence" value="ECO:0007669"/>
    <property type="project" value="UniProtKB-SubCell"/>
</dbReference>
<keyword evidence="4 8" id="KW-1003">Cell membrane</keyword>
<gene>
    <name evidence="9" type="ORF">FMM08_02165</name>
</gene>
<comment type="subcellular location">
    <subcellularLocation>
        <location evidence="1 8">Cell membrane</location>
        <topology evidence="1 8">Multi-pass membrane protein</topology>
    </subcellularLocation>
</comment>
<evidence type="ECO:0000256" key="3">
    <source>
        <dbReference type="ARBA" id="ARBA00022448"/>
    </source>
</evidence>